<gene>
    <name evidence="1" type="ORF">TSUD_209620</name>
</gene>
<accession>A0A2Z6N6J5</accession>
<evidence type="ECO:0000313" key="2">
    <source>
        <dbReference type="Proteomes" id="UP000242715"/>
    </source>
</evidence>
<dbReference type="EMBL" id="DF973684">
    <property type="protein sequence ID" value="GAU37673.1"/>
    <property type="molecule type" value="Genomic_DNA"/>
</dbReference>
<evidence type="ECO:0000313" key="1">
    <source>
        <dbReference type="EMBL" id="GAU37673.1"/>
    </source>
</evidence>
<proteinExistence type="predicted"/>
<reference evidence="2" key="1">
    <citation type="journal article" date="2017" name="Front. Plant Sci.">
        <title>Climate Clever Clovers: New Paradigm to Reduce the Environmental Footprint of Ruminants by Breeding Low Methanogenic Forages Utilizing Haplotype Variation.</title>
        <authorList>
            <person name="Kaur P."/>
            <person name="Appels R."/>
            <person name="Bayer P.E."/>
            <person name="Keeble-Gagnere G."/>
            <person name="Wang J."/>
            <person name="Hirakawa H."/>
            <person name="Shirasawa K."/>
            <person name="Vercoe P."/>
            <person name="Stefanova K."/>
            <person name="Durmic Z."/>
            <person name="Nichols P."/>
            <person name="Revell C."/>
            <person name="Isobe S.N."/>
            <person name="Edwards D."/>
            <person name="Erskine W."/>
        </authorList>
    </citation>
    <scope>NUCLEOTIDE SEQUENCE [LARGE SCALE GENOMIC DNA]</scope>
    <source>
        <strain evidence="2">cv. Daliak</strain>
    </source>
</reference>
<sequence>MLVNPKIGVIRDRITTTSATTTDSIGVGDGVNRSRKGENSETTAWWWLTTTAMPYPSGNRLVKR</sequence>
<dbReference type="Proteomes" id="UP000242715">
    <property type="component" value="Unassembled WGS sequence"/>
</dbReference>
<dbReference type="AlphaFoldDB" id="A0A2Z6N6J5"/>
<organism evidence="1 2">
    <name type="scientific">Trifolium subterraneum</name>
    <name type="common">Subterranean clover</name>
    <dbReference type="NCBI Taxonomy" id="3900"/>
    <lineage>
        <taxon>Eukaryota</taxon>
        <taxon>Viridiplantae</taxon>
        <taxon>Streptophyta</taxon>
        <taxon>Embryophyta</taxon>
        <taxon>Tracheophyta</taxon>
        <taxon>Spermatophyta</taxon>
        <taxon>Magnoliopsida</taxon>
        <taxon>eudicotyledons</taxon>
        <taxon>Gunneridae</taxon>
        <taxon>Pentapetalae</taxon>
        <taxon>rosids</taxon>
        <taxon>fabids</taxon>
        <taxon>Fabales</taxon>
        <taxon>Fabaceae</taxon>
        <taxon>Papilionoideae</taxon>
        <taxon>50 kb inversion clade</taxon>
        <taxon>NPAAA clade</taxon>
        <taxon>Hologalegina</taxon>
        <taxon>IRL clade</taxon>
        <taxon>Trifolieae</taxon>
        <taxon>Trifolium</taxon>
    </lineage>
</organism>
<name>A0A2Z6N6J5_TRISU</name>
<protein>
    <submittedName>
        <fullName evidence="1">Uncharacterized protein</fullName>
    </submittedName>
</protein>
<keyword evidence="2" id="KW-1185">Reference proteome</keyword>